<evidence type="ECO:0000313" key="3">
    <source>
        <dbReference type="Proteomes" id="UP000030624"/>
    </source>
</evidence>
<dbReference type="RefSeq" id="WP_048091573.1">
    <property type="nucleotide sequence ID" value="NZ_CP009552.1"/>
</dbReference>
<sequence length="262" mass="30213">MGLYEFIKKYYIDSIVYKQGYNPVNTLTFAILLIVSVYLIYRYLSPRVRFDVRFALYTFPYILLGSSTRVVEDAGFVKPPFSYILMTPFIYILIFLITFSSLMIALRTKYRYYPLPGAVLSLSVLAFLLLNLRVENWWIFPAAITIAGTAVLIYHMFSDRLHADTFSKFVLFGQLLDGASSFLGIQYLGYWELHVLPRFFIDLAGPWVMIPLKLAVIVPLLYLIDSERTKEDENLLGFIKFVVFTLGFAPGIRNGLRMMFGV</sequence>
<dbReference type="AlphaFoldDB" id="A0A0A7GD77"/>
<gene>
    <name evidence="2" type="ORF">GACE_0942</name>
</gene>
<dbReference type="Proteomes" id="UP000030624">
    <property type="component" value="Chromosome"/>
</dbReference>
<dbReference type="HOGENOM" id="CLU_086260_0_0_2"/>
<dbReference type="PANTHER" id="PTHR40700">
    <property type="entry name" value="HYPOTHETICAL MEMBRANE PROTEIN, CONSERVED, DUF63 FAMILY"/>
    <property type="match status" value="1"/>
</dbReference>
<dbReference type="STRING" id="565033.GACE_0942"/>
<dbReference type="eggNOG" id="arCOG02177">
    <property type="taxonomic scope" value="Archaea"/>
</dbReference>
<keyword evidence="1" id="KW-0812">Transmembrane</keyword>
<evidence type="ECO:0000256" key="1">
    <source>
        <dbReference type="SAM" id="Phobius"/>
    </source>
</evidence>
<dbReference type="GeneID" id="24797532"/>
<dbReference type="EMBL" id="CP009552">
    <property type="protein sequence ID" value="AIY89989.1"/>
    <property type="molecule type" value="Genomic_DNA"/>
</dbReference>
<name>A0A0A7GD77_GEOAI</name>
<evidence type="ECO:0000313" key="2">
    <source>
        <dbReference type="EMBL" id="AIY89989.1"/>
    </source>
</evidence>
<proteinExistence type="predicted"/>
<dbReference type="Pfam" id="PF01889">
    <property type="entry name" value="DUF63"/>
    <property type="match status" value="1"/>
</dbReference>
<accession>A0A0A7GD77</accession>
<evidence type="ECO:0008006" key="4">
    <source>
        <dbReference type="Google" id="ProtNLM"/>
    </source>
</evidence>
<reference evidence="2 3" key="1">
    <citation type="journal article" date="2015" name="Appl. Environ. Microbiol.">
        <title>The Geoglobus acetivorans genome: Fe(III) reduction, acetate utilization, autotrophic growth, and degradation of aromatic compounds in a hyperthermophilic archaeon.</title>
        <authorList>
            <person name="Mardanov A.V."/>
            <person name="Slododkina G.B."/>
            <person name="Slobodkin A.I."/>
            <person name="Beletsky A.V."/>
            <person name="Gavrilov S.N."/>
            <person name="Kublanov I.V."/>
            <person name="Bonch-Osmolovskaya E.A."/>
            <person name="Skryabin K.G."/>
            <person name="Ravin N.V."/>
        </authorList>
    </citation>
    <scope>NUCLEOTIDE SEQUENCE [LARGE SCALE GENOMIC DNA]</scope>
    <source>
        <strain evidence="2 3">SBH6</strain>
    </source>
</reference>
<protein>
    <recommendedName>
        <fullName evidence="4">DUF63 family protein</fullName>
    </recommendedName>
</protein>
<feature type="transmembrane region" description="Helical" evidence="1">
    <location>
        <begin position="113"/>
        <end position="132"/>
    </location>
</feature>
<dbReference type="InterPro" id="IPR002749">
    <property type="entry name" value="DUF63"/>
</dbReference>
<keyword evidence="1" id="KW-0472">Membrane</keyword>
<feature type="transmembrane region" description="Helical" evidence="1">
    <location>
        <begin position="169"/>
        <end position="191"/>
    </location>
</feature>
<keyword evidence="1" id="KW-1133">Transmembrane helix</keyword>
<feature type="transmembrane region" description="Helical" evidence="1">
    <location>
        <begin position="83"/>
        <end position="106"/>
    </location>
</feature>
<dbReference type="PANTHER" id="PTHR40700:SF1">
    <property type="entry name" value="DUF63 DOMAIN-CONTAINING PROTEIN"/>
    <property type="match status" value="1"/>
</dbReference>
<feature type="transmembrane region" description="Helical" evidence="1">
    <location>
        <begin position="235"/>
        <end position="252"/>
    </location>
</feature>
<feature type="transmembrane region" description="Helical" evidence="1">
    <location>
        <begin position="20"/>
        <end position="41"/>
    </location>
</feature>
<organism evidence="2 3">
    <name type="scientific">Geoglobus acetivorans</name>
    <dbReference type="NCBI Taxonomy" id="565033"/>
    <lineage>
        <taxon>Archaea</taxon>
        <taxon>Methanobacteriati</taxon>
        <taxon>Methanobacteriota</taxon>
        <taxon>Archaeoglobi</taxon>
        <taxon>Archaeoglobales</taxon>
        <taxon>Archaeoglobaceae</taxon>
        <taxon>Geoglobus</taxon>
    </lineage>
</organism>
<feature type="transmembrane region" description="Helical" evidence="1">
    <location>
        <begin position="203"/>
        <end position="223"/>
    </location>
</feature>
<dbReference type="KEGG" id="gac:GACE_0942"/>
<feature type="transmembrane region" description="Helical" evidence="1">
    <location>
        <begin position="138"/>
        <end position="157"/>
    </location>
</feature>